<evidence type="ECO:0000256" key="6">
    <source>
        <dbReference type="ARBA" id="ARBA00023027"/>
    </source>
</evidence>
<dbReference type="InterPro" id="IPR013149">
    <property type="entry name" value="ADH-like_C"/>
</dbReference>
<dbReference type="GO" id="GO:0004022">
    <property type="term" value="F:alcohol dehydrogenase (NAD+) activity"/>
    <property type="evidence" value="ECO:0007669"/>
    <property type="project" value="TreeGrafter"/>
</dbReference>
<dbReference type="CDD" id="cd08297">
    <property type="entry name" value="CAD3"/>
    <property type="match status" value="1"/>
</dbReference>
<evidence type="ECO:0000256" key="3">
    <source>
        <dbReference type="ARBA" id="ARBA00022723"/>
    </source>
</evidence>
<dbReference type="PROSITE" id="PS00059">
    <property type="entry name" value="ADH_ZINC"/>
    <property type="match status" value="1"/>
</dbReference>
<dbReference type="InterPro" id="IPR002328">
    <property type="entry name" value="ADH_Zn_CS"/>
</dbReference>
<dbReference type="EMBL" id="JAVRRJ010000010">
    <property type="protein sequence ID" value="KAK5081141.1"/>
    <property type="molecule type" value="Genomic_DNA"/>
</dbReference>
<gene>
    <name evidence="9" type="ORF">LTR05_007935</name>
</gene>
<proteinExistence type="inferred from homology"/>
<name>A0AAN7YCX9_9EURO</name>
<protein>
    <recommendedName>
        <fullName evidence="8">Enoyl reductase (ER) domain-containing protein</fullName>
    </recommendedName>
</protein>
<dbReference type="FunFam" id="3.40.50.720:FF:000039">
    <property type="entry name" value="Alcohol dehydrogenase AdhP"/>
    <property type="match status" value="1"/>
</dbReference>
<evidence type="ECO:0000256" key="2">
    <source>
        <dbReference type="ARBA" id="ARBA00008072"/>
    </source>
</evidence>
<dbReference type="Proteomes" id="UP001309876">
    <property type="component" value="Unassembled WGS sequence"/>
</dbReference>
<dbReference type="SUPFAM" id="SSF50129">
    <property type="entry name" value="GroES-like"/>
    <property type="match status" value="1"/>
</dbReference>
<evidence type="ECO:0000313" key="9">
    <source>
        <dbReference type="EMBL" id="KAK5081141.1"/>
    </source>
</evidence>
<comment type="similarity">
    <text evidence="2 7">Belongs to the zinc-containing alcohol dehydrogenase family.</text>
</comment>
<evidence type="ECO:0000259" key="8">
    <source>
        <dbReference type="SMART" id="SM00829"/>
    </source>
</evidence>
<dbReference type="InterPro" id="IPR036291">
    <property type="entry name" value="NAD(P)-bd_dom_sf"/>
</dbReference>
<evidence type="ECO:0000256" key="5">
    <source>
        <dbReference type="ARBA" id="ARBA00023002"/>
    </source>
</evidence>
<organism evidence="9 10">
    <name type="scientific">Lithohypha guttulata</name>
    <dbReference type="NCBI Taxonomy" id="1690604"/>
    <lineage>
        <taxon>Eukaryota</taxon>
        <taxon>Fungi</taxon>
        <taxon>Dikarya</taxon>
        <taxon>Ascomycota</taxon>
        <taxon>Pezizomycotina</taxon>
        <taxon>Eurotiomycetes</taxon>
        <taxon>Chaetothyriomycetidae</taxon>
        <taxon>Chaetothyriales</taxon>
        <taxon>Trichomeriaceae</taxon>
        <taxon>Lithohypha</taxon>
    </lineage>
</organism>
<dbReference type="PANTHER" id="PTHR42940:SF6">
    <property type="entry name" value="DEHYDROGENASE, PUTATIVE (AFU_ORTHOLOGUE AFUA_2G04590)-RELATED"/>
    <property type="match status" value="1"/>
</dbReference>
<dbReference type="PANTHER" id="PTHR42940">
    <property type="entry name" value="ALCOHOL DEHYDROGENASE 1-RELATED"/>
    <property type="match status" value="1"/>
</dbReference>
<feature type="domain" description="Enoyl reductase (ER)" evidence="8">
    <location>
        <begin position="20"/>
        <end position="359"/>
    </location>
</feature>
<dbReference type="Gene3D" id="3.40.50.720">
    <property type="entry name" value="NAD(P)-binding Rossmann-like Domain"/>
    <property type="match status" value="1"/>
</dbReference>
<dbReference type="InterPro" id="IPR011032">
    <property type="entry name" value="GroES-like_sf"/>
</dbReference>
<keyword evidence="3 7" id="KW-0479">Metal-binding</keyword>
<dbReference type="SUPFAM" id="SSF51735">
    <property type="entry name" value="NAD(P)-binding Rossmann-fold domains"/>
    <property type="match status" value="1"/>
</dbReference>
<comment type="caution">
    <text evidence="9">The sequence shown here is derived from an EMBL/GenBank/DDBJ whole genome shotgun (WGS) entry which is preliminary data.</text>
</comment>
<dbReference type="InterPro" id="IPR020843">
    <property type="entry name" value="ER"/>
</dbReference>
<keyword evidence="10" id="KW-1185">Reference proteome</keyword>
<sequence>MAADISIPTTQRAALVRELGGPVNIIPDYPVLKPGEDEVLAQILYTGVCQSDLHTARGTAPGADGKPILNVKLPHVGGHEGVGRIVSLGPSSASVPEVKVGDLVGIRFLARVCHECEFCTSQREQHCVNATNHLHHEDGSFQEYCVLDRNYLTPLSPDIDPVVVGPVLCAGVTAYKAVKNAGLSPGQWLVVVGAGGGLGHFAIQYGKVVGANVIGIDTGQVKKDFVESLGGRFLDFAKSPNVVEEIKTITNGGAHGAVVCSGSGRAFTGAVDMLRIGGTLSCIGIPPGDIHLTTPLATIIIRGLKVVGNLVGSMEETLEAVELVRQGKVKPHIEVREFDELPHIYEMLEKGDILGRVVLKVAT</sequence>
<dbReference type="AlphaFoldDB" id="A0AAN7YCX9"/>
<dbReference type="SMART" id="SM00829">
    <property type="entry name" value="PKS_ER"/>
    <property type="match status" value="1"/>
</dbReference>
<comment type="cofactor">
    <cofactor evidence="1 7">
        <name>Zn(2+)</name>
        <dbReference type="ChEBI" id="CHEBI:29105"/>
    </cofactor>
</comment>
<reference evidence="9 10" key="1">
    <citation type="submission" date="2023-08" db="EMBL/GenBank/DDBJ databases">
        <title>Black Yeasts Isolated from many extreme environments.</title>
        <authorList>
            <person name="Coleine C."/>
            <person name="Stajich J.E."/>
            <person name="Selbmann L."/>
        </authorList>
    </citation>
    <scope>NUCLEOTIDE SEQUENCE [LARGE SCALE GENOMIC DNA]</scope>
    <source>
        <strain evidence="9 10">CCFEE 5910</strain>
    </source>
</reference>
<dbReference type="GO" id="GO:0008270">
    <property type="term" value="F:zinc ion binding"/>
    <property type="evidence" value="ECO:0007669"/>
    <property type="project" value="InterPro"/>
</dbReference>
<accession>A0AAN7YCX9</accession>
<dbReference type="Pfam" id="PF00107">
    <property type="entry name" value="ADH_zinc_N"/>
    <property type="match status" value="1"/>
</dbReference>
<evidence type="ECO:0000256" key="7">
    <source>
        <dbReference type="RuleBase" id="RU361277"/>
    </source>
</evidence>
<evidence type="ECO:0000313" key="10">
    <source>
        <dbReference type="Proteomes" id="UP001309876"/>
    </source>
</evidence>
<dbReference type="InterPro" id="IPR013154">
    <property type="entry name" value="ADH-like_N"/>
</dbReference>
<keyword evidence="5" id="KW-0560">Oxidoreductase</keyword>
<keyword evidence="4 7" id="KW-0862">Zinc</keyword>
<evidence type="ECO:0000256" key="4">
    <source>
        <dbReference type="ARBA" id="ARBA00022833"/>
    </source>
</evidence>
<dbReference type="Gene3D" id="3.90.180.10">
    <property type="entry name" value="Medium-chain alcohol dehydrogenases, catalytic domain"/>
    <property type="match status" value="1"/>
</dbReference>
<evidence type="ECO:0000256" key="1">
    <source>
        <dbReference type="ARBA" id="ARBA00001947"/>
    </source>
</evidence>
<keyword evidence="6" id="KW-0520">NAD</keyword>
<dbReference type="Pfam" id="PF08240">
    <property type="entry name" value="ADH_N"/>
    <property type="match status" value="1"/>
</dbReference>
<dbReference type="GO" id="GO:0005737">
    <property type="term" value="C:cytoplasm"/>
    <property type="evidence" value="ECO:0007669"/>
    <property type="project" value="TreeGrafter"/>
</dbReference>